<comment type="catalytic activity">
    <reaction evidence="1 5">
        <text>[protein]-peptidylproline (omega=180) = [protein]-peptidylproline (omega=0)</text>
        <dbReference type="Rhea" id="RHEA:16237"/>
        <dbReference type="Rhea" id="RHEA-COMP:10747"/>
        <dbReference type="Rhea" id="RHEA-COMP:10748"/>
        <dbReference type="ChEBI" id="CHEBI:83833"/>
        <dbReference type="ChEBI" id="CHEBI:83834"/>
        <dbReference type="EC" id="5.2.1.8"/>
    </reaction>
</comment>
<evidence type="ECO:0000259" key="7">
    <source>
        <dbReference type="PROSITE" id="PS50059"/>
    </source>
</evidence>
<reference evidence="9" key="1">
    <citation type="journal article" date="2023" name="Commun. Biol.">
        <title>Genome analysis of Parmales, the sister group of diatoms, reveals the evolutionary specialization of diatoms from phago-mixotrophs to photoautotrophs.</title>
        <authorList>
            <person name="Ban H."/>
            <person name="Sato S."/>
            <person name="Yoshikawa S."/>
            <person name="Yamada K."/>
            <person name="Nakamura Y."/>
            <person name="Ichinomiya M."/>
            <person name="Sato N."/>
            <person name="Blanc-Mathieu R."/>
            <person name="Endo H."/>
            <person name="Kuwata A."/>
            <person name="Ogata H."/>
        </authorList>
    </citation>
    <scope>NUCLEOTIDE SEQUENCE [LARGE SCALE GENOMIC DNA]</scope>
</reference>
<dbReference type="Pfam" id="PF00254">
    <property type="entry name" value="FKBP_C"/>
    <property type="match status" value="1"/>
</dbReference>
<keyword evidence="6" id="KW-0732">Signal</keyword>
<dbReference type="InterPro" id="IPR044609">
    <property type="entry name" value="FKBP2/11"/>
</dbReference>
<feature type="signal peptide" evidence="6">
    <location>
        <begin position="1"/>
        <end position="19"/>
    </location>
</feature>
<evidence type="ECO:0000313" key="9">
    <source>
        <dbReference type="Proteomes" id="UP001165065"/>
    </source>
</evidence>
<dbReference type="EMBL" id="BRYA01000301">
    <property type="protein sequence ID" value="GMI46513.1"/>
    <property type="molecule type" value="Genomic_DNA"/>
</dbReference>
<keyword evidence="4 5" id="KW-0413">Isomerase</keyword>
<accession>A0A9W7LE01</accession>
<proteinExistence type="predicted"/>
<sequence>MGYVRLFALIMGLLGTAEGLGTPITKDGRLVSACEGVNLPSDASLGNLILDGEVQCREDMKITVGDHVEVEFRAYRYDTCEAFDLTAKDETFTFQLGKQEVVRGWEVGLLGACKGQKRKLTVASDMGFGDDAISFDGGRTEIAGGTTLVYEINIVDVEKGELPSAHIEVDPEVEEALRREKKEKRPWKFNSPRTHKDRMKNLKMSNHVEARRGLQMERRRVEEIDRRRRLLKVEKEGAGGGRMGGEAGRGL</sequence>
<keyword evidence="9" id="KW-1185">Reference proteome</keyword>
<dbReference type="PROSITE" id="PS50059">
    <property type="entry name" value="FKBP_PPIASE"/>
    <property type="match status" value="1"/>
</dbReference>
<evidence type="ECO:0000256" key="6">
    <source>
        <dbReference type="SAM" id="SignalP"/>
    </source>
</evidence>
<dbReference type="Proteomes" id="UP001165065">
    <property type="component" value="Unassembled WGS sequence"/>
</dbReference>
<dbReference type="AlphaFoldDB" id="A0A9W7LE01"/>
<dbReference type="Gene3D" id="3.10.50.40">
    <property type="match status" value="1"/>
</dbReference>
<evidence type="ECO:0000313" key="8">
    <source>
        <dbReference type="EMBL" id="GMI46513.1"/>
    </source>
</evidence>
<dbReference type="GO" id="GO:0003755">
    <property type="term" value="F:peptidyl-prolyl cis-trans isomerase activity"/>
    <property type="evidence" value="ECO:0007669"/>
    <property type="project" value="UniProtKB-KW"/>
</dbReference>
<organism evidence="8 9">
    <name type="scientific">Triparma columacea</name>
    <dbReference type="NCBI Taxonomy" id="722753"/>
    <lineage>
        <taxon>Eukaryota</taxon>
        <taxon>Sar</taxon>
        <taxon>Stramenopiles</taxon>
        <taxon>Ochrophyta</taxon>
        <taxon>Bolidophyceae</taxon>
        <taxon>Parmales</taxon>
        <taxon>Triparmaceae</taxon>
        <taxon>Triparma</taxon>
    </lineage>
</organism>
<dbReference type="SUPFAM" id="SSF54534">
    <property type="entry name" value="FKBP-like"/>
    <property type="match status" value="1"/>
</dbReference>
<evidence type="ECO:0000256" key="3">
    <source>
        <dbReference type="ARBA" id="ARBA00023110"/>
    </source>
</evidence>
<dbReference type="OrthoDB" id="197864at2759"/>
<name>A0A9W7LE01_9STRA</name>
<dbReference type="PANTHER" id="PTHR45779">
    <property type="entry name" value="PEPTIDYLPROLYL ISOMERASE"/>
    <property type="match status" value="1"/>
</dbReference>
<dbReference type="GO" id="GO:0005783">
    <property type="term" value="C:endoplasmic reticulum"/>
    <property type="evidence" value="ECO:0007669"/>
    <property type="project" value="TreeGrafter"/>
</dbReference>
<protein>
    <recommendedName>
        <fullName evidence="2 5">peptidylprolyl isomerase</fullName>
        <ecNumber evidence="2 5">5.2.1.8</ecNumber>
    </recommendedName>
</protein>
<evidence type="ECO:0000256" key="4">
    <source>
        <dbReference type="ARBA" id="ARBA00023235"/>
    </source>
</evidence>
<feature type="domain" description="PPIase FKBP-type" evidence="7">
    <location>
        <begin position="65"/>
        <end position="158"/>
    </location>
</feature>
<evidence type="ECO:0000256" key="1">
    <source>
        <dbReference type="ARBA" id="ARBA00000971"/>
    </source>
</evidence>
<evidence type="ECO:0000256" key="2">
    <source>
        <dbReference type="ARBA" id="ARBA00013194"/>
    </source>
</evidence>
<dbReference type="InterPro" id="IPR046357">
    <property type="entry name" value="PPIase_dom_sf"/>
</dbReference>
<dbReference type="EC" id="5.2.1.8" evidence="2 5"/>
<evidence type="ECO:0000256" key="5">
    <source>
        <dbReference type="PROSITE-ProRule" id="PRU00277"/>
    </source>
</evidence>
<dbReference type="PANTHER" id="PTHR45779:SF7">
    <property type="entry name" value="PEPTIDYLPROLYL ISOMERASE"/>
    <property type="match status" value="1"/>
</dbReference>
<comment type="caution">
    <text evidence="8">The sequence shown here is derived from an EMBL/GenBank/DDBJ whole genome shotgun (WGS) entry which is preliminary data.</text>
</comment>
<dbReference type="InterPro" id="IPR001179">
    <property type="entry name" value="PPIase_FKBP_dom"/>
</dbReference>
<gene>
    <name evidence="8" type="ORF">TrCOL_g563</name>
</gene>
<keyword evidence="3 5" id="KW-0697">Rotamase</keyword>
<feature type="chain" id="PRO_5040727263" description="peptidylprolyl isomerase" evidence="6">
    <location>
        <begin position="20"/>
        <end position="251"/>
    </location>
</feature>